<keyword evidence="7" id="KW-1185">Reference proteome</keyword>
<dbReference type="InterPro" id="IPR036393">
    <property type="entry name" value="AceGlu_kinase-like_sf"/>
</dbReference>
<dbReference type="EMBL" id="SWLB01000017">
    <property type="protein sequence ID" value="KAF3327503.1"/>
    <property type="molecule type" value="Genomic_DNA"/>
</dbReference>
<evidence type="ECO:0000256" key="4">
    <source>
        <dbReference type="ARBA" id="ARBA00022840"/>
    </source>
</evidence>
<keyword evidence="3" id="KW-0418">Kinase</keyword>
<dbReference type="GO" id="GO:0102043">
    <property type="term" value="F:isopentenyl phosphate kinase activity"/>
    <property type="evidence" value="ECO:0007669"/>
    <property type="project" value="TreeGrafter"/>
</dbReference>
<reference evidence="6" key="1">
    <citation type="submission" date="2020-01" db="EMBL/GenBank/DDBJ databases">
        <title>Genome sequence of Kobresia littledalei, the first chromosome-level genome in the family Cyperaceae.</title>
        <authorList>
            <person name="Qu G."/>
        </authorList>
    </citation>
    <scope>NUCLEOTIDE SEQUENCE</scope>
    <source>
        <strain evidence="6">C.B.Clarke</strain>
        <tissue evidence="6">Leaf</tissue>
    </source>
</reference>
<evidence type="ECO:0000256" key="5">
    <source>
        <dbReference type="SAM" id="MobiDB-lite"/>
    </source>
</evidence>
<proteinExistence type="predicted"/>
<keyword evidence="4" id="KW-0067">ATP-binding</keyword>
<sequence>MEGVEQKSDPNPNPVPTPTPAPVGTPSLKTSIARLQTPLRCIVKLGGAAITNKNELESINETNLKSVCLQLREAMMPQSENGIGMDWSRRNGNEIELGDVSKIGESSLDDLNSNFIVVHGAEGIPAVGMSPFACGWSTQQRDIASADSSQIVDSLLAGFVPVLHGDAVLDHALVIDTYH</sequence>
<accession>A0A833QZ67</accession>
<dbReference type="PANTHER" id="PTHR43654">
    <property type="entry name" value="GLUTAMATE 5-KINASE"/>
    <property type="match status" value="1"/>
</dbReference>
<evidence type="ECO:0000256" key="2">
    <source>
        <dbReference type="ARBA" id="ARBA00022741"/>
    </source>
</evidence>
<dbReference type="GO" id="GO:0016301">
    <property type="term" value="F:kinase activity"/>
    <property type="evidence" value="ECO:0007669"/>
    <property type="project" value="UniProtKB-KW"/>
</dbReference>
<evidence type="ECO:0000313" key="7">
    <source>
        <dbReference type="Proteomes" id="UP000623129"/>
    </source>
</evidence>
<keyword evidence="2" id="KW-0547">Nucleotide-binding</keyword>
<dbReference type="GO" id="GO:0016114">
    <property type="term" value="P:terpenoid biosynthetic process"/>
    <property type="evidence" value="ECO:0007669"/>
    <property type="project" value="TreeGrafter"/>
</dbReference>
<feature type="region of interest" description="Disordered" evidence="5">
    <location>
        <begin position="1"/>
        <end position="27"/>
    </location>
</feature>
<name>A0A833QZ67_9POAL</name>
<dbReference type="Proteomes" id="UP000623129">
    <property type="component" value="Unassembled WGS sequence"/>
</dbReference>
<comment type="caution">
    <text evidence="6">The sequence shown here is derived from an EMBL/GenBank/DDBJ whole genome shotgun (WGS) entry which is preliminary data.</text>
</comment>
<dbReference type="GO" id="GO:0005829">
    <property type="term" value="C:cytosol"/>
    <property type="evidence" value="ECO:0007669"/>
    <property type="project" value="TreeGrafter"/>
</dbReference>
<dbReference type="GO" id="GO:0005524">
    <property type="term" value="F:ATP binding"/>
    <property type="evidence" value="ECO:0007669"/>
    <property type="project" value="UniProtKB-KW"/>
</dbReference>
<dbReference type="Gene3D" id="3.40.1160.10">
    <property type="entry name" value="Acetylglutamate kinase-like"/>
    <property type="match status" value="1"/>
</dbReference>
<organism evidence="6 7">
    <name type="scientific">Carex littledalei</name>
    <dbReference type="NCBI Taxonomy" id="544730"/>
    <lineage>
        <taxon>Eukaryota</taxon>
        <taxon>Viridiplantae</taxon>
        <taxon>Streptophyta</taxon>
        <taxon>Embryophyta</taxon>
        <taxon>Tracheophyta</taxon>
        <taxon>Spermatophyta</taxon>
        <taxon>Magnoliopsida</taxon>
        <taxon>Liliopsida</taxon>
        <taxon>Poales</taxon>
        <taxon>Cyperaceae</taxon>
        <taxon>Cyperoideae</taxon>
        <taxon>Cariceae</taxon>
        <taxon>Carex</taxon>
        <taxon>Carex subgen. Euthyceras</taxon>
    </lineage>
</organism>
<evidence type="ECO:0000313" key="6">
    <source>
        <dbReference type="EMBL" id="KAF3327503.1"/>
    </source>
</evidence>
<dbReference type="PANTHER" id="PTHR43654:SF1">
    <property type="entry name" value="ISOPENTENYL PHOSPHATE KINASE"/>
    <property type="match status" value="1"/>
</dbReference>
<evidence type="ECO:0000256" key="1">
    <source>
        <dbReference type="ARBA" id="ARBA00022679"/>
    </source>
</evidence>
<keyword evidence="1" id="KW-0808">Transferase</keyword>
<dbReference type="AlphaFoldDB" id="A0A833QZ67"/>
<protein>
    <submittedName>
        <fullName evidence="6">Isopentenyl</fullName>
    </submittedName>
</protein>
<evidence type="ECO:0000256" key="3">
    <source>
        <dbReference type="ARBA" id="ARBA00022777"/>
    </source>
</evidence>
<gene>
    <name evidence="6" type="ORF">FCM35_KLT07621</name>
</gene>
<feature type="compositionally biased region" description="Pro residues" evidence="5">
    <location>
        <begin position="11"/>
        <end position="23"/>
    </location>
</feature>
<dbReference type="OrthoDB" id="682299at2759"/>